<dbReference type="AlphaFoldDB" id="A0A1V5SYX5"/>
<keyword evidence="3 5" id="KW-0808">Transferase</keyword>
<dbReference type="InterPro" id="IPR041711">
    <property type="entry name" value="Met-tRNA-FMT_N"/>
</dbReference>
<feature type="domain" description="Formyl transferase N-terminal" evidence="6">
    <location>
        <begin position="3"/>
        <end position="181"/>
    </location>
</feature>
<dbReference type="PANTHER" id="PTHR11138">
    <property type="entry name" value="METHIONYL-TRNA FORMYLTRANSFERASE"/>
    <property type="match status" value="1"/>
</dbReference>
<comment type="similarity">
    <text evidence="1 5">Belongs to the Fmt family.</text>
</comment>
<dbReference type="EMBL" id="MWBQ01000047">
    <property type="protein sequence ID" value="OQA59740.1"/>
    <property type="molecule type" value="Genomic_DNA"/>
</dbReference>
<dbReference type="Gene3D" id="3.40.50.12230">
    <property type="match status" value="1"/>
</dbReference>
<dbReference type="Pfam" id="PF02911">
    <property type="entry name" value="Formyl_trans_C"/>
    <property type="match status" value="1"/>
</dbReference>
<dbReference type="InterPro" id="IPR036477">
    <property type="entry name" value="Formyl_transf_N_sf"/>
</dbReference>
<comment type="function">
    <text evidence="5">Attaches a formyl group to the free amino group of methionyl-tRNA(fMet). The formyl group appears to play a dual role in the initiator identity of N-formylmethionyl-tRNA by promoting its recognition by IF2 and preventing the misappropriation of this tRNA by the elongation apparatus.</text>
</comment>
<dbReference type="CDD" id="cd08704">
    <property type="entry name" value="Met_tRNA_FMT_C"/>
    <property type="match status" value="1"/>
</dbReference>
<dbReference type="InterPro" id="IPR002376">
    <property type="entry name" value="Formyl_transf_N"/>
</dbReference>
<keyword evidence="4 5" id="KW-0648">Protein biosynthesis</keyword>
<dbReference type="InterPro" id="IPR011034">
    <property type="entry name" value="Formyl_transferase-like_C_sf"/>
</dbReference>
<reference evidence="8" key="1">
    <citation type="submission" date="2017-02" db="EMBL/GenBank/DDBJ databases">
        <title>Delving into the versatile metabolic prowess of the omnipresent phylum Bacteroidetes.</title>
        <authorList>
            <person name="Nobu M.K."/>
            <person name="Mei R."/>
            <person name="Narihiro T."/>
            <person name="Kuroda K."/>
            <person name="Liu W.-T."/>
        </authorList>
    </citation>
    <scope>NUCLEOTIDE SEQUENCE</scope>
    <source>
        <strain evidence="8">ADurb.Bin276</strain>
    </source>
</reference>
<dbReference type="HAMAP" id="MF_00182">
    <property type="entry name" value="Formyl_trans"/>
    <property type="match status" value="1"/>
</dbReference>
<comment type="caution">
    <text evidence="8">The sequence shown here is derived from an EMBL/GenBank/DDBJ whole genome shotgun (WGS) entry which is preliminary data.</text>
</comment>
<feature type="domain" description="Formyl transferase C-terminal" evidence="7">
    <location>
        <begin position="204"/>
        <end position="303"/>
    </location>
</feature>
<evidence type="ECO:0000256" key="5">
    <source>
        <dbReference type="HAMAP-Rule" id="MF_00182"/>
    </source>
</evidence>
<evidence type="ECO:0000256" key="2">
    <source>
        <dbReference type="ARBA" id="ARBA00012261"/>
    </source>
</evidence>
<evidence type="ECO:0000313" key="8">
    <source>
        <dbReference type="EMBL" id="OQA59740.1"/>
    </source>
</evidence>
<evidence type="ECO:0000256" key="1">
    <source>
        <dbReference type="ARBA" id="ARBA00010699"/>
    </source>
</evidence>
<dbReference type="SUPFAM" id="SSF53328">
    <property type="entry name" value="Formyltransferase"/>
    <property type="match status" value="1"/>
</dbReference>
<evidence type="ECO:0000256" key="4">
    <source>
        <dbReference type="ARBA" id="ARBA00022917"/>
    </source>
</evidence>
<proteinExistence type="inferred from homology"/>
<dbReference type="Pfam" id="PF00551">
    <property type="entry name" value="Formyl_trans_N"/>
    <property type="match status" value="1"/>
</dbReference>
<dbReference type="GO" id="GO:0005829">
    <property type="term" value="C:cytosol"/>
    <property type="evidence" value="ECO:0007669"/>
    <property type="project" value="TreeGrafter"/>
</dbReference>
<dbReference type="InterPro" id="IPR005793">
    <property type="entry name" value="Formyl_trans_C"/>
</dbReference>
<dbReference type="Proteomes" id="UP000485569">
    <property type="component" value="Unassembled WGS sequence"/>
</dbReference>
<accession>A0A1V5SYX5</accession>
<dbReference type="EC" id="2.1.2.9" evidence="2 5"/>
<dbReference type="NCBIfam" id="TIGR00460">
    <property type="entry name" value="fmt"/>
    <property type="match status" value="1"/>
</dbReference>
<dbReference type="InterPro" id="IPR005794">
    <property type="entry name" value="Fmt"/>
</dbReference>
<evidence type="ECO:0000259" key="6">
    <source>
        <dbReference type="Pfam" id="PF00551"/>
    </source>
</evidence>
<dbReference type="PANTHER" id="PTHR11138:SF5">
    <property type="entry name" value="METHIONYL-TRNA FORMYLTRANSFERASE, MITOCHONDRIAL"/>
    <property type="match status" value="1"/>
</dbReference>
<dbReference type="SUPFAM" id="SSF50486">
    <property type="entry name" value="FMT C-terminal domain-like"/>
    <property type="match status" value="1"/>
</dbReference>
<dbReference type="PROSITE" id="PS00373">
    <property type="entry name" value="GART"/>
    <property type="match status" value="1"/>
</dbReference>
<comment type="catalytic activity">
    <reaction evidence="5">
        <text>L-methionyl-tRNA(fMet) + (6R)-10-formyltetrahydrofolate = N-formyl-L-methionyl-tRNA(fMet) + (6S)-5,6,7,8-tetrahydrofolate + H(+)</text>
        <dbReference type="Rhea" id="RHEA:24380"/>
        <dbReference type="Rhea" id="RHEA-COMP:9952"/>
        <dbReference type="Rhea" id="RHEA-COMP:9953"/>
        <dbReference type="ChEBI" id="CHEBI:15378"/>
        <dbReference type="ChEBI" id="CHEBI:57453"/>
        <dbReference type="ChEBI" id="CHEBI:78530"/>
        <dbReference type="ChEBI" id="CHEBI:78844"/>
        <dbReference type="ChEBI" id="CHEBI:195366"/>
        <dbReference type="EC" id="2.1.2.9"/>
    </reaction>
</comment>
<protein>
    <recommendedName>
        <fullName evidence="2 5">Methionyl-tRNA formyltransferase</fullName>
        <ecNumber evidence="2 5">2.1.2.9</ecNumber>
    </recommendedName>
</protein>
<dbReference type="InterPro" id="IPR001555">
    <property type="entry name" value="GART_AS"/>
</dbReference>
<sequence length="311" mass="34420">MIKVVFLGTTPLSIGVLSALVDAQYNIAAVITQPDRECGRGRKLTAPPVKVWSQDHGFKVLQPDKVNRKDFLDEINKIAPDIMIVAAYGQILRSSLLEIAPFGCINVHASLLPRYRGADPIRWVILNGEKKTGVSIMLMDEGIDTGPVLATREVMIEDSENSITLENKLGKIGGELLVEVLPAWIEGKIKPIPQSNEQASYAGKIPKDLYQIKWNRSAEEIVRQVKAFAPCPGAFGYFHQKRLKVIKAHVYKQKEKVKAGQIIGYEPKVGLLVGTGKGILAIEVLHPENRKVQTGQEFCCGYRIQPGDLFQ</sequence>
<organism evidence="8">
    <name type="scientific">Candidatus Atribacter allofermentans</name>
    <dbReference type="NCBI Taxonomy" id="1852833"/>
    <lineage>
        <taxon>Bacteria</taxon>
        <taxon>Pseudomonadati</taxon>
        <taxon>Atribacterota</taxon>
        <taxon>Atribacteria</taxon>
        <taxon>Atribacterales</taxon>
        <taxon>Atribacteraceae</taxon>
        <taxon>Atribacter</taxon>
    </lineage>
</organism>
<dbReference type="InterPro" id="IPR044135">
    <property type="entry name" value="Met-tRNA-FMT_C"/>
</dbReference>
<gene>
    <name evidence="5 8" type="primary">fmt</name>
    <name evidence="8" type="ORF">BWY41_00769</name>
</gene>
<feature type="binding site" evidence="5">
    <location>
        <begin position="110"/>
        <end position="113"/>
    </location>
    <ligand>
        <name>(6S)-5,6,7,8-tetrahydrofolate</name>
        <dbReference type="ChEBI" id="CHEBI:57453"/>
    </ligand>
</feature>
<name>A0A1V5SYX5_9BACT</name>
<evidence type="ECO:0000256" key="3">
    <source>
        <dbReference type="ARBA" id="ARBA00022679"/>
    </source>
</evidence>
<dbReference type="CDD" id="cd08646">
    <property type="entry name" value="FMT_core_Met-tRNA-FMT_N"/>
    <property type="match status" value="1"/>
</dbReference>
<evidence type="ECO:0000259" key="7">
    <source>
        <dbReference type="Pfam" id="PF02911"/>
    </source>
</evidence>
<dbReference type="GO" id="GO:0004479">
    <property type="term" value="F:methionyl-tRNA formyltransferase activity"/>
    <property type="evidence" value="ECO:0007669"/>
    <property type="project" value="UniProtKB-UniRule"/>
</dbReference>